<feature type="domain" description="Chlorhexidine efflux transporter" evidence="2">
    <location>
        <begin position="63"/>
        <end position="125"/>
    </location>
</feature>
<dbReference type="InterPro" id="IPR007896">
    <property type="entry name" value="BTP_bacteria"/>
</dbReference>
<sequence length="136" mass="15118">MQAVLYEVFAAAAVGPALALMFEQALSSTLGLAVLMSTVALAWNYLFNGWFERWEARQPIKGRSFKRRLAHGLGFEGGLVVWLVPIMAWWLNTSLLHALVADLGVLVFFFVYALAFTWAFDRVFGLPQSAAPHAEI</sequence>
<dbReference type="NCBIfam" id="NF033664">
    <property type="entry name" value="PACE_transport"/>
    <property type="match status" value="1"/>
</dbReference>
<keyword evidence="1" id="KW-1133">Transmembrane helix</keyword>
<evidence type="ECO:0000256" key="1">
    <source>
        <dbReference type="SAM" id="Phobius"/>
    </source>
</evidence>
<comment type="caution">
    <text evidence="3">The sequence shown here is derived from an EMBL/GenBank/DDBJ whole genome shotgun (WGS) entry which is preliminary data.</text>
</comment>
<feature type="domain" description="Chlorhexidine efflux transporter" evidence="2">
    <location>
        <begin position="2"/>
        <end position="57"/>
    </location>
</feature>
<dbReference type="EMBL" id="JAQQXT010000017">
    <property type="protein sequence ID" value="MDC8774121.1"/>
    <property type="molecule type" value="Genomic_DNA"/>
</dbReference>
<dbReference type="InterPro" id="IPR058208">
    <property type="entry name" value="PACE"/>
</dbReference>
<reference evidence="3 4" key="1">
    <citation type="submission" date="2022-10" db="EMBL/GenBank/DDBJ databases">
        <title>Paucibacter sp. hw1 Genome sequencing.</title>
        <authorList>
            <person name="Park S."/>
        </authorList>
    </citation>
    <scope>NUCLEOTIDE SEQUENCE [LARGE SCALE GENOMIC DNA]</scope>
    <source>
        <strain evidence="4">hw1</strain>
    </source>
</reference>
<evidence type="ECO:0000313" key="4">
    <source>
        <dbReference type="Proteomes" id="UP001221189"/>
    </source>
</evidence>
<evidence type="ECO:0000259" key="2">
    <source>
        <dbReference type="Pfam" id="PF05232"/>
    </source>
</evidence>
<keyword evidence="1" id="KW-0472">Membrane</keyword>
<gene>
    <name evidence="3" type="ORF">PRZ03_21375</name>
</gene>
<dbReference type="Proteomes" id="UP001221189">
    <property type="component" value="Unassembled WGS sequence"/>
</dbReference>
<organism evidence="3 4">
    <name type="scientific">Roseateles albus</name>
    <dbReference type="NCBI Taxonomy" id="2987525"/>
    <lineage>
        <taxon>Bacteria</taxon>
        <taxon>Pseudomonadati</taxon>
        <taxon>Pseudomonadota</taxon>
        <taxon>Betaproteobacteria</taxon>
        <taxon>Burkholderiales</taxon>
        <taxon>Sphaerotilaceae</taxon>
        <taxon>Roseateles</taxon>
    </lineage>
</organism>
<keyword evidence="4" id="KW-1185">Reference proteome</keyword>
<proteinExistence type="predicted"/>
<feature type="transmembrane region" description="Helical" evidence="1">
    <location>
        <begin position="69"/>
        <end position="90"/>
    </location>
</feature>
<keyword evidence="1" id="KW-0812">Transmembrane</keyword>
<evidence type="ECO:0000313" key="3">
    <source>
        <dbReference type="EMBL" id="MDC8774121.1"/>
    </source>
</evidence>
<accession>A0ABT5KMP5</accession>
<feature type="transmembrane region" description="Helical" evidence="1">
    <location>
        <begin position="29"/>
        <end position="48"/>
    </location>
</feature>
<name>A0ABT5KMP5_9BURK</name>
<protein>
    <submittedName>
        <fullName evidence="3">PACE efflux transporter</fullName>
    </submittedName>
</protein>
<feature type="transmembrane region" description="Helical" evidence="1">
    <location>
        <begin position="96"/>
        <end position="120"/>
    </location>
</feature>
<dbReference type="Pfam" id="PF05232">
    <property type="entry name" value="BTP"/>
    <property type="match status" value="2"/>
</dbReference>